<evidence type="ECO:0000313" key="2">
    <source>
        <dbReference type="EMBL" id="KAK7856851.1"/>
    </source>
</evidence>
<feature type="domain" description="F-box" evidence="1">
    <location>
        <begin position="3"/>
        <end position="49"/>
    </location>
</feature>
<dbReference type="Pfam" id="PF00646">
    <property type="entry name" value="F-box"/>
    <property type="match status" value="1"/>
</dbReference>
<dbReference type="EMBL" id="PKMF04000033">
    <property type="protein sequence ID" value="KAK7856851.1"/>
    <property type="molecule type" value="Genomic_DNA"/>
</dbReference>
<accession>A0AAW0M2A8</accession>
<dbReference type="InterPro" id="IPR001810">
    <property type="entry name" value="F-box_dom"/>
</dbReference>
<dbReference type="InterPro" id="IPR036047">
    <property type="entry name" value="F-box-like_dom_sf"/>
</dbReference>
<proteinExistence type="predicted"/>
<gene>
    <name evidence="2" type="ORF">CFP56_021526</name>
</gene>
<reference evidence="2" key="1">
    <citation type="submission" date="2017-12" db="EMBL/GenBank/DDBJ databases">
        <authorList>
            <person name="Barbosa P."/>
            <person name="Usie A."/>
            <person name="Ramos A.M."/>
        </authorList>
    </citation>
    <scope>NUCLEOTIDE SEQUENCE</scope>
    <source>
        <strain evidence="2">HL8</strain>
        <tissue evidence="2">Leaves</tissue>
    </source>
</reference>
<dbReference type="CDD" id="cd22157">
    <property type="entry name" value="F-box_AtFBW1-like"/>
    <property type="match status" value="1"/>
</dbReference>
<dbReference type="SUPFAM" id="SSF81383">
    <property type="entry name" value="F-box domain"/>
    <property type="match status" value="1"/>
</dbReference>
<dbReference type="InterPro" id="IPR050796">
    <property type="entry name" value="SCF_F-box_component"/>
</dbReference>
<reference evidence="2" key="2">
    <citation type="journal article" date="2018" name="Sci. Data">
        <title>The draft genome sequence of cork oak.</title>
        <authorList>
            <person name="Ramos A.M."/>
            <person name="Usie A."/>
            <person name="Barbosa P."/>
            <person name="Barros P.M."/>
            <person name="Capote T."/>
            <person name="Chaves I."/>
            <person name="Simoes F."/>
            <person name="Abreu I."/>
            <person name="Carrasquinho I."/>
            <person name="Faro C."/>
            <person name="Guimaraes J.B."/>
            <person name="Mendonca D."/>
            <person name="Nobrega F."/>
            <person name="Rodrigues L."/>
            <person name="Saibo N.J.M."/>
            <person name="Varela M.C."/>
            <person name="Egas C."/>
            <person name="Matos J."/>
            <person name="Miguel C.M."/>
            <person name="Oliveira M.M."/>
            <person name="Ricardo C.P."/>
            <person name="Goncalves S."/>
        </authorList>
    </citation>
    <scope>NUCLEOTIDE SEQUENCE [LARGE SCALE GENOMIC DNA]</scope>
    <source>
        <tissue evidence="2">Leaves</tissue>
    </source>
</reference>
<sequence length="323" mass="36937">MPNSMLNDLPEDVLMDIFSRLPVKTLLQFKSVCKSWYDIIKDPVFISKHVNRSNHGNNGYLAVTRRDDTFGSTCFISLFSYETFREIYNITIPSKKEHSKAPFRIVGSCNGVLCLNDKIVHGIISGNTFSKGDLNGALHWKGAIEKKKVIHHIIISFNIKDEVHGYIKLPAGIELDNKDWHPFVRNGLPCIVVVSSRRQYEPGFDTSVMNEYGVEETWTKQWSLGPLLAWNLVGCGRNEELLFAASTRMYLYDLQKIKPPHDDILDGDILGSNFVDKIEVVNHIESLVTIEGTKVYVKRRKRLNHFDSGNIIPLKKHFKEFNI</sequence>
<dbReference type="PROSITE" id="PS50181">
    <property type="entry name" value="FBOX"/>
    <property type="match status" value="1"/>
</dbReference>
<protein>
    <submittedName>
        <fullName evidence="2">F-box/kelch-repeat protein</fullName>
    </submittedName>
</protein>
<dbReference type="PANTHER" id="PTHR31672">
    <property type="entry name" value="BNACNNG10540D PROTEIN"/>
    <property type="match status" value="1"/>
</dbReference>
<dbReference type="Gene3D" id="1.20.1280.50">
    <property type="match status" value="1"/>
</dbReference>
<dbReference type="PANTHER" id="PTHR31672:SF13">
    <property type="entry name" value="F-BOX PROTEIN CPR30-LIKE"/>
    <property type="match status" value="1"/>
</dbReference>
<dbReference type="AlphaFoldDB" id="A0AAW0M2A8"/>
<dbReference type="SMART" id="SM00256">
    <property type="entry name" value="FBOX"/>
    <property type="match status" value="1"/>
</dbReference>
<reference evidence="2" key="3">
    <citation type="submission" date="2023-07" db="EMBL/GenBank/DDBJ databases">
        <title>An improved reference 1 genome and first organelle genomes of Quercus suber.</title>
        <authorList>
            <consortium name="Genosuber Consortium"/>
            <person name="Usie A."/>
            <person name="Serra O."/>
            <person name="Barros P."/>
        </authorList>
    </citation>
    <scope>NUCLEOTIDE SEQUENCE</scope>
    <source>
        <strain evidence="2">HL8</strain>
        <tissue evidence="2">Leaves</tissue>
    </source>
</reference>
<evidence type="ECO:0000259" key="1">
    <source>
        <dbReference type="PROSITE" id="PS50181"/>
    </source>
</evidence>
<name>A0AAW0M2A8_QUESU</name>
<comment type="caution">
    <text evidence="2">The sequence shown here is derived from an EMBL/GenBank/DDBJ whole genome shotgun (WGS) entry which is preliminary data.</text>
</comment>
<organism evidence="2">
    <name type="scientific">Quercus suber</name>
    <name type="common">Cork oak</name>
    <dbReference type="NCBI Taxonomy" id="58331"/>
    <lineage>
        <taxon>Eukaryota</taxon>
        <taxon>Viridiplantae</taxon>
        <taxon>Streptophyta</taxon>
        <taxon>Embryophyta</taxon>
        <taxon>Tracheophyta</taxon>
        <taxon>Spermatophyta</taxon>
        <taxon>Magnoliopsida</taxon>
        <taxon>eudicotyledons</taxon>
        <taxon>Gunneridae</taxon>
        <taxon>Pentapetalae</taxon>
        <taxon>rosids</taxon>
        <taxon>fabids</taxon>
        <taxon>Fagales</taxon>
        <taxon>Fagaceae</taxon>
        <taxon>Quercus</taxon>
    </lineage>
</organism>